<gene>
    <name evidence="1" type="ORF">PFLUV_G00048730</name>
</gene>
<dbReference type="Proteomes" id="UP000465112">
    <property type="component" value="Chromosome 4"/>
</dbReference>
<keyword evidence="2" id="KW-1185">Reference proteome</keyword>
<name>A0A6A5FMJ7_PERFL</name>
<sequence length="70" mass="7878">MLSCTHRSMPGHQYKSCSLCLVRTTPWRVTVAPGYCYTERDRETGFSSVLLFTEAAQTLDCSWGVRSVLS</sequence>
<evidence type="ECO:0000313" key="2">
    <source>
        <dbReference type="Proteomes" id="UP000465112"/>
    </source>
</evidence>
<dbReference type="EMBL" id="VHII01000004">
    <property type="protein sequence ID" value="KAF1392073.1"/>
    <property type="molecule type" value="Genomic_DNA"/>
</dbReference>
<accession>A0A6A5FMJ7</accession>
<proteinExistence type="predicted"/>
<protein>
    <submittedName>
        <fullName evidence="1">Uncharacterized protein</fullName>
    </submittedName>
</protein>
<reference evidence="1 2" key="1">
    <citation type="submission" date="2019-06" db="EMBL/GenBank/DDBJ databases">
        <title>A chromosome-scale genome assembly of the European perch, Perca fluviatilis.</title>
        <authorList>
            <person name="Roques C."/>
            <person name="Zahm M."/>
            <person name="Cabau C."/>
            <person name="Klopp C."/>
            <person name="Bouchez O."/>
            <person name="Donnadieu C."/>
            <person name="Kuhl H."/>
            <person name="Gislard M."/>
            <person name="Guendouz S."/>
            <person name="Journot L."/>
            <person name="Haffray P."/>
            <person name="Bestin A."/>
            <person name="Morvezen R."/>
            <person name="Feron R."/>
            <person name="Wen M."/>
            <person name="Jouanno E."/>
            <person name="Herpin A."/>
            <person name="Schartl M."/>
            <person name="Postlethwait J."/>
            <person name="Schaerlinger B."/>
            <person name="Chardard D."/>
            <person name="Lecocq T."/>
            <person name="Poncet C."/>
            <person name="Jaffrelo L."/>
            <person name="Lampietro C."/>
            <person name="Guiguen Y."/>
        </authorList>
    </citation>
    <scope>NUCLEOTIDE SEQUENCE [LARGE SCALE GENOMIC DNA]</scope>
    <source>
        <tissue evidence="1">Blood</tissue>
    </source>
</reference>
<evidence type="ECO:0000313" key="1">
    <source>
        <dbReference type="EMBL" id="KAF1392073.1"/>
    </source>
</evidence>
<dbReference type="AlphaFoldDB" id="A0A6A5FMJ7"/>
<organism evidence="1 2">
    <name type="scientific">Perca fluviatilis</name>
    <name type="common">European perch</name>
    <dbReference type="NCBI Taxonomy" id="8168"/>
    <lineage>
        <taxon>Eukaryota</taxon>
        <taxon>Metazoa</taxon>
        <taxon>Chordata</taxon>
        <taxon>Craniata</taxon>
        <taxon>Vertebrata</taxon>
        <taxon>Euteleostomi</taxon>
        <taxon>Actinopterygii</taxon>
        <taxon>Neopterygii</taxon>
        <taxon>Teleostei</taxon>
        <taxon>Neoteleostei</taxon>
        <taxon>Acanthomorphata</taxon>
        <taxon>Eupercaria</taxon>
        <taxon>Perciformes</taxon>
        <taxon>Percoidei</taxon>
        <taxon>Percidae</taxon>
        <taxon>Percinae</taxon>
        <taxon>Perca</taxon>
    </lineage>
</organism>
<comment type="caution">
    <text evidence="1">The sequence shown here is derived from an EMBL/GenBank/DDBJ whole genome shotgun (WGS) entry which is preliminary data.</text>
</comment>